<name>A0ABW5BQ12_9PROT</name>
<keyword evidence="1" id="KW-1133">Transmembrane helix</keyword>
<dbReference type="RefSeq" id="WP_380254400.1">
    <property type="nucleotide sequence ID" value="NZ_JBHUII010000011.1"/>
</dbReference>
<proteinExistence type="predicted"/>
<dbReference type="Pfam" id="PF05656">
    <property type="entry name" value="DUF805"/>
    <property type="match status" value="1"/>
</dbReference>
<evidence type="ECO:0000256" key="1">
    <source>
        <dbReference type="SAM" id="Phobius"/>
    </source>
</evidence>
<feature type="transmembrane region" description="Helical" evidence="1">
    <location>
        <begin position="32"/>
        <end position="51"/>
    </location>
</feature>
<dbReference type="Proteomes" id="UP001597294">
    <property type="component" value="Unassembled WGS sequence"/>
</dbReference>
<organism evidence="2 3">
    <name type="scientific">Kiloniella antarctica</name>
    <dbReference type="NCBI Taxonomy" id="1550907"/>
    <lineage>
        <taxon>Bacteria</taxon>
        <taxon>Pseudomonadati</taxon>
        <taxon>Pseudomonadota</taxon>
        <taxon>Alphaproteobacteria</taxon>
        <taxon>Rhodospirillales</taxon>
        <taxon>Kiloniellaceae</taxon>
        <taxon>Kiloniella</taxon>
    </lineage>
</organism>
<accession>A0ABW5BQ12</accession>
<keyword evidence="1" id="KW-0812">Transmembrane</keyword>
<keyword evidence="1" id="KW-0472">Membrane</keyword>
<evidence type="ECO:0000313" key="3">
    <source>
        <dbReference type="Proteomes" id="UP001597294"/>
    </source>
</evidence>
<comment type="caution">
    <text evidence="2">The sequence shown here is derived from an EMBL/GenBank/DDBJ whole genome shotgun (WGS) entry which is preliminary data.</text>
</comment>
<sequence length="141" mass="16101">MIGLLAITSIIFLLPTVIYVTSDEKTLGRLAYFFRSALLGFICSTLVFINIEKTSDHDDYFNIFEAPINDAFLGGSWIIFIVIVFTVCFQSCWMVHRLNHIGWSRWTVLFMLIPLVGGIFGFLLMTVPGRKVTQNYSELFT</sequence>
<keyword evidence="3" id="KW-1185">Reference proteome</keyword>
<feature type="transmembrane region" description="Helical" evidence="1">
    <location>
        <begin position="72"/>
        <end position="96"/>
    </location>
</feature>
<dbReference type="EMBL" id="JBHUII010000011">
    <property type="protein sequence ID" value="MFD2207611.1"/>
    <property type="molecule type" value="Genomic_DNA"/>
</dbReference>
<gene>
    <name evidence="2" type="ORF">ACFSKO_18490</name>
</gene>
<dbReference type="InterPro" id="IPR008523">
    <property type="entry name" value="DUF805"/>
</dbReference>
<reference evidence="3" key="1">
    <citation type="journal article" date="2019" name="Int. J. Syst. Evol. Microbiol.">
        <title>The Global Catalogue of Microorganisms (GCM) 10K type strain sequencing project: providing services to taxonomists for standard genome sequencing and annotation.</title>
        <authorList>
            <consortium name="The Broad Institute Genomics Platform"/>
            <consortium name="The Broad Institute Genome Sequencing Center for Infectious Disease"/>
            <person name="Wu L."/>
            <person name="Ma J."/>
        </authorList>
    </citation>
    <scope>NUCLEOTIDE SEQUENCE [LARGE SCALE GENOMIC DNA]</scope>
    <source>
        <strain evidence="3">CGMCC 4.7192</strain>
    </source>
</reference>
<evidence type="ECO:0000313" key="2">
    <source>
        <dbReference type="EMBL" id="MFD2207611.1"/>
    </source>
</evidence>
<feature type="transmembrane region" description="Helical" evidence="1">
    <location>
        <begin position="108"/>
        <end position="127"/>
    </location>
</feature>
<protein>
    <submittedName>
        <fullName evidence="2">DUF805 domain-containing protein</fullName>
    </submittedName>
</protein>